<dbReference type="OrthoDB" id="8300278at2759"/>
<keyword evidence="4" id="KW-1185">Reference proteome</keyword>
<dbReference type="Pfam" id="PF01799">
    <property type="entry name" value="Fer2_2"/>
    <property type="match status" value="1"/>
</dbReference>
<gene>
    <name evidence="3" type="ORF">AFUS01_LOCUS2986</name>
</gene>
<keyword evidence="1" id="KW-0560">Oxidoreductase</keyword>
<dbReference type="InterPro" id="IPR016208">
    <property type="entry name" value="Ald_Oxase/xanthine_DH-like"/>
</dbReference>
<feature type="domain" description="2Fe-2S ferredoxin-type" evidence="2">
    <location>
        <begin position="8"/>
        <end position="95"/>
    </location>
</feature>
<evidence type="ECO:0000313" key="3">
    <source>
        <dbReference type="EMBL" id="CAG7683878.1"/>
    </source>
</evidence>
<dbReference type="GO" id="GO:0051537">
    <property type="term" value="F:2 iron, 2 sulfur cluster binding"/>
    <property type="evidence" value="ECO:0007669"/>
    <property type="project" value="InterPro"/>
</dbReference>
<dbReference type="FunFam" id="3.10.20.30:FF:000015">
    <property type="entry name" value="Aldehyde oxidase 1"/>
    <property type="match status" value="1"/>
</dbReference>
<reference evidence="3" key="1">
    <citation type="submission" date="2021-06" db="EMBL/GenBank/DDBJ databases">
        <authorList>
            <person name="Hodson N. C."/>
            <person name="Mongue J. A."/>
            <person name="Jaron S. K."/>
        </authorList>
    </citation>
    <scope>NUCLEOTIDE SEQUENCE</scope>
</reference>
<dbReference type="PANTHER" id="PTHR45444:SF3">
    <property type="entry name" value="XANTHINE DEHYDROGENASE"/>
    <property type="match status" value="1"/>
</dbReference>
<dbReference type="Proteomes" id="UP000708208">
    <property type="component" value="Unassembled WGS sequence"/>
</dbReference>
<evidence type="ECO:0000259" key="2">
    <source>
        <dbReference type="PROSITE" id="PS51085"/>
    </source>
</evidence>
<sequence length="180" mass="19670">MASPTLTDPLVFFVNGKKVVEYLPDPEWTLLYYLRYKLNLCGTKEGCSEGGCGACTVMVSKRNMLTGNVSNLAVNACLTPVCSVHKSAVVTVEGIGSLREGLHPVQERIAKSHGSQCGFCTPGFVMSMYSLLRSNPEPDSRELETAFQGRRERELMAETRKRFGNVGGSKSICLSLHSKT</sequence>
<dbReference type="AlphaFoldDB" id="A0A8J2NI72"/>
<organism evidence="3 4">
    <name type="scientific">Allacma fusca</name>
    <dbReference type="NCBI Taxonomy" id="39272"/>
    <lineage>
        <taxon>Eukaryota</taxon>
        <taxon>Metazoa</taxon>
        <taxon>Ecdysozoa</taxon>
        <taxon>Arthropoda</taxon>
        <taxon>Hexapoda</taxon>
        <taxon>Collembola</taxon>
        <taxon>Symphypleona</taxon>
        <taxon>Sminthuridae</taxon>
        <taxon>Allacma</taxon>
    </lineage>
</organism>
<dbReference type="InterPro" id="IPR002888">
    <property type="entry name" value="2Fe-2S-bd"/>
</dbReference>
<comment type="caution">
    <text evidence="3">The sequence shown here is derived from an EMBL/GenBank/DDBJ whole genome shotgun (WGS) entry which is preliminary data.</text>
</comment>
<dbReference type="GO" id="GO:0016491">
    <property type="term" value="F:oxidoreductase activity"/>
    <property type="evidence" value="ECO:0007669"/>
    <property type="project" value="UniProtKB-KW"/>
</dbReference>
<evidence type="ECO:0000256" key="1">
    <source>
        <dbReference type="ARBA" id="ARBA00023002"/>
    </source>
</evidence>
<dbReference type="PANTHER" id="PTHR45444">
    <property type="entry name" value="XANTHINE DEHYDROGENASE"/>
    <property type="match status" value="1"/>
</dbReference>
<dbReference type="PROSITE" id="PS51085">
    <property type="entry name" value="2FE2S_FER_2"/>
    <property type="match status" value="1"/>
</dbReference>
<evidence type="ECO:0000313" key="4">
    <source>
        <dbReference type="Proteomes" id="UP000708208"/>
    </source>
</evidence>
<dbReference type="PROSITE" id="PS00197">
    <property type="entry name" value="2FE2S_FER_1"/>
    <property type="match status" value="1"/>
</dbReference>
<dbReference type="InterPro" id="IPR006058">
    <property type="entry name" value="2Fe2S_fd_BS"/>
</dbReference>
<dbReference type="CDD" id="cd00207">
    <property type="entry name" value="fer2"/>
    <property type="match status" value="1"/>
</dbReference>
<name>A0A8J2NI72_9HEXA</name>
<accession>A0A8J2NI72</accession>
<dbReference type="InterPro" id="IPR001041">
    <property type="entry name" value="2Fe-2S_ferredoxin-type"/>
</dbReference>
<dbReference type="EMBL" id="CAJVCH010017539">
    <property type="protein sequence ID" value="CAG7683878.1"/>
    <property type="molecule type" value="Genomic_DNA"/>
</dbReference>
<dbReference type="GO" id="GO:0005506">
    <property type="term" value="F:iron ion binding"/>
    <property type="evidence" value="ECO:0007669"/>
    <property type="project" value="InterPro"/>
</dbReference>
<protein>
    <recommendedName>
        <fullName evidence="2">2Fe-2S ferredoxin-type domain-containing protein</fullName>
    </recommendedName>
</protein>
<dbReference type="Pfam" id="PF00111">
    <property type="entry name" value="Fer2"/>
    <property type="match status" value="1"/>
</dbReference>
<proteinExistence type="predicted"/>